<organism evidence="6">
    <name type="scientific">Wolinella succinogenes (strain ATCC 29543 / DSM 1740 / CCUG 13145 / JCM 31913 / LMG 7466 / NCTC 11488 / FDC 602W)</name>
    <name type="common">Vibrio succinogenes</name>
    <dbReference type="NCBI Taxonomy" id="273121"/>
    <lineage>
        <taxon>Bacteria</taxon>
        <taxon>Pseudomonadati</taxon>
        <taxon>Campylobacterota</taxon>
        <taxon>Epsilonproteobacteria</taxon>
        <taxon>Campylobacterales</taxon>
        <taxon>Helicobacteraceae</taxon>
        <taxon>Wolinella</taxon>
    </lineage>
</organism>
<evidence type="ECO:0000313" key="5">
    <source>
        <dbReference type="EMBL" id="CAE09956.1"/>
    </source>
</evidence>
<comment type="subcellular location">
    <subcellularLocation>
        <location evidence="1">Membrane</location>
        <topology evidence="1">Single-pass membrane protein</topology>
    </subcellularLocation>
</comment>
<keyword evidence="3" id="KW-0472">Membrane</keyword>
<evidence type="ECO:0000256" key="3">
    <source>
        <dbReference type="SAM" id="Phobius"/>
    </source>
</evidence>
<dbReference type="SMART" id="SM00244">
    <property type="entry name" value="PHB"/>
    <property type="match status" value="1"/>
</dbReference>
<sequence length="312" mass="34667">MAEFPSEILFMALAAFIVILIYKGVLIVPQAEIHIVERLGKFYRSLSGGFHLIIPFIDRVQVVLSSKEHIINIPRQPVITRDNVTIQIDGIVFMAIVDAYKTTYNVTNYQVAVANLALTTLRSEIGSMALDEVLSNREKINSRILLILDEAGANWGTKVTRIEISDIAVPDEIQNAMSMQMKAEREKRAIELKAQADKEAVIRKSEAYKAEQFLKAEAIERLAQAEAFQVKAVAEAQKEAMELITQAMKNHPQAAEFMLAKDRIAAFNELAKNPSKDKVVVPYEATELIGSLTILGGMLKEGKNPLSALKSE</sequence>
<dbReference type="STRING" id="273121.WS0845"/>
<dbReference type="PANTHER" id="PTHR43327">
    <property type="entry name" value="STOMATIN-LIKE PROTEIN 2, MITOCHONDRIAL"/>
    <property type="match status" value="1"/>
</dbReference>
<keyword evidence="6" id="KW-1185">Reference proteome</keyword>
<keyword evidence="3" id="KW-1133">Transmembrane helix</keyword>
<dbReference type="HOGENOM" id="CLU_024949_2_2_7"/>
<dbReference type="Proteomes" id="UP000000422">
    <property type="component" value="Chromosome"/>
</dbReference>
<dbReference type="FunFam" id="3.30.479.30:FF:000004">
    <property type="entry name" value="Putative membrane protease family, stomatin"/>
    <property type="match status" value="1"/>
</dbReference>
<dbReference type="CDD" id="cd08829">
    <property type="entry name" value="SPFH_paraslipin"/>
    <property type="match status" value="1"/>
</dbReference>
<dbReference type="KEGG" id="wsu:WS0845"/>
<protein>
    <recommendedName>
        <fullName evidence="4">Band 7 domain-containing protein</fullName>
    </recommendedName>
</protein>
<dbReference type="GO" id="GO:0098552">
    <property type="term" value="C:side of membrane"/>
    <property type="evidence" value="ECO:0007669"/>
    <property type="project" value="UniProtKB-ARBA"/>
</dbReference>
<dbReference type="Pfam" id="PF01145">
    <property type="entry name" value="Band_7"/>
    <property type="match status" value="1"/>
</dbReference>
<evidence type="ECO:0000259" key="4">
    <source>
        <dbReference type="SMART" id="SM00244"/>
    </source>
</evidence>
<dbReference type="RefSeq" id="WP_011138753.1">
    <property type="nucleotide sequence ID" value="NC_005090.1"/>
</dbReference>
<dbReference type="SUPFAM" id="SSF117892">
    <property type="entry name" value="Band 7/SPFH domain"/>
    <property type="match status" value="1"/>
</dbReference>
<dbReference type="InterPro" id="IPR036013">
    <property type="entry name" value="Band_7/SPFH_dom_sf"/>
</dbReference>
<dbReference type="InterPro" id="IPR001107">
    <property type="entry name" value="Band_7"/>
</dbReference>
<dbReference type="GO" id="GO:0005886">
    <property type="term" value="C:plasma membrane"/>
    <property type="evidence" value="ECO:0007669"/>
    <property type="project" value="UniProtKB-ARBA"/>
</dbReference>
<accession>Q7MS28</accession>
<dbReference type="PRINTS" id="PR00721">
    <property type="entry name" value="STOMATIN"/>
</dbReference>
<feature type="domain" description="Band 7" evidence="4">
    <location>
        <begin position="23"/>
        <end position="181"/>
    </location>
</feature>
<gene>
    <name evidence="5" type="ordered locus">WS0845</name>
</gene>
<evidence type="ECO:0000313" key="6">
    <source>
        <dbReference type="Proteomes" id="UP000000422"/>
    </source>
</evidence>
<dbReference type="AlphaFoldDB" id="Q7MS28"/>
<evidence type="ECO:0000256" key="1">
    <source>
        <dbReference type="ARBA" id="ARBA00004167"/>
    </source>
</evidence>
<proteinExistence type="inferred from homology"/>
<dbReference type="Gene3D" id="3.30.479.30">
    <property type="entry name" value="Band 7 domain"/>
    <property type="match status" value="1"/>
</dbReference>
<reference evidence="5 6" key="1">
    <citation type="journal article" date="2003" name="Proc. Natl. Acad. Sci. U.S.A.">
        <title>Complete genome sequence and analysis of Wolinella succinogenes.</title>
        <authorList>
            <person name="Baar C."/>
            <person name="Eppinger M."/>
            <person name="Raddatz G."/>
            <person name="Simon JM."/>
            <person name="Lanz C."/>
            <person name="Klimmek O."/>
            <person name="Nandakumar R."/>
            <person name="Gross R."/>
            <person name="Rosinus A."/>
            <person name="Keller H."/>
            <person name="Jagtap P."/>
            <person name="Linke B."/>
            <person name="Meyer F."/>
            <person name="Lederer H."/>
            <person name="Schuster S.C."/>
        </authorList>
    </citation>
    <scope>NUCLEOTIDE SEQUENCE [LARGE SCALE GENOMIC DNA]</scope>
    <source>
        <strain evidence="6">ATCC 29543 / DSM 1740 / CCUG 13145 / JCM 31913 / LMG 7466 / NCTC 11488 / FDC 602W</strain>
    </source>
</reference>
<dbReference type="EMBL" id="BX571659">
    <property type="protein sequence ID" value="CAE09956.1"/>
    <property type="molecule type" value="Genomic_DNA"/>
</dbReference>
<evidence type="ECO:0000256" key="2">
    <source>
        <dbReference type="ARBA" id="ARBA00008164"/>
    </source>
</evidence>
<feature type="transmembrane region" description="Helical" evidence="3">
    <location>
        <begin position="6"/>
        <end position="28"/>
    </location>
</feature>
<comment type="similarity">
    <text evidence="2">Belongs to the band 7/mec-2 family.</text>
</comment>
<name>Q7MS28_WOLSU</name>
<keyword evidence="3" id="KW-0812">Transmembrane</keyword>
<dbReference type="InterPro" id="IPR001972">
    <property type="entry name" value="Stomatin_HflK_fam"/>
</dbReference>
<dbReference type="InterPro" id="IPR050710">
    <property type="entry name" value="Band7/mec-2_domain"/>
</dbReference>
<dbReference type="PANTHER" id="PTHR43327:SF10">
    <property type="entry name" value="STOMATIN-LIKE PROTEIN 2, MITOCHONDRIAL"/>
    <property type="match status" value="1"/>
</dbReference>
<dbReference type="eggNOG" id="COG0330">
    <property type="taxonomic scope" value="Bacteria"/>
</dbReference>